<feature type="region of interest" description="Disordered" evidence="7">
    <location>
        <begin position="368"/>
        <end position="390"/>
    </location>
</feature>
<dbReference type="GO" id="GO:0005776">
    <property type="term" value="C:autophagosome"/>
    <property type="evidence" value="ECO:0007669"/>
    <property type="project" value="TreeGrafter"/>
</dbReference>
<dbReference type="SMART" id="SM00220">
    <property type="entry name" value="S_TKc"/>
    <property type="match status" value="1"/>
</dbReference>
<organism evidence="9 10">
    <name type="scientific">Mortierella polycephala</name>
    <dbReference type="NCBI Taxonomy" id="41804"/>
    <lineage>
        <taxon>Eukaryota</taxon>
        <taxon>Fungi</taxon>
        <taxon>Fungi incertae sedis</taxon>
        <taxon>Mucoromycota</taxon>
        <taxon>Mortierellomycotina</taxon>
        <taxon>Mortierellomycetes</taxon>
        <taxon>Mortierellales</taxon>
        <taxon>Mortierellaceae</taxon>
        <taxon>Mortierella</taxon>
    </lineage>
</organism>
<evidence type="ECO:0000256" key="2">
    <source>
        <dbReference type="ARBA" id="ARBA00022679"/>
    </source>
</evidence>
<dbReference type="PROSITE" id="PS00107">
    <property type="entry name" value="PROTEIN_KINASE_ATP"/>
    <property type="match status" value="1"/>
</dbReference>
<feature type="region of interest" description="Disordered" evidence="7">
    <location>
        <begin position="461"/>
        <end position="480"/>
    </location>
</feature>
<dbReference type="Gene3D" id="3.30.200.20">
    <property type="entry name" value="Phosphorylase Kinase, domain 1"/>
    <property type="match status" value="1"/>
</dbReference>
<feature type="binding site" evidence="6">
    <location>
        <position position="695"/>
    </location>
    <ligand>
        <name>ATP</name>
        <dbReference type="ChEBI" id="CHEBI:30616"/>
    </ligand>
</feature>
<dbReference type="PANTHER" id="PTHR24348">
    <property type="entry name" value="SERINE/THREONINE-PROTEIN KINASE UNC-51-RELATED"/>
    <property type="match status" value="1"/>
</dbReference>
<dbReference type="PANTHER" id="PTHR24348:SF22">
    <property type="entry name" value="NON-SPECIFIC SERINE_THREONINE PROTEIN KINASE"/>
    <property type="match status" value="1"/>
</dbReference>
<proteinExistence type="predicted"/>
<feature type="compositionally biased region" description="Low complexity" evidence="7">
    <location>
        <begin position="98"/>
        <end position="117"/>
    </location>
</feature>
<dbReference type="PROSITE" id="PS00108">
    <property type="entry name" value="PROTEIN_KINASE_ST"/>
    <property type="match status" value="1"/>
</dbReference>
<evidence type="ECO:0000256" key="1">
    <source>
        <dbReference type="ARBA" id="ARBA00012513"/>
    </source>
</evidence>
<dbReference type="GO" id="GO:0016020">
    <property type="term" value="C:membrane"/>
    <property type="evidence" value="ECO:0007669"/>
    <property type="project" value="TreeGrafter"/>
</dbReference>
<evidence type="ECO:0000259" key="8">
    <source>
        <dbReference type="PROSITE" id="PS50011"/>
    </source>
</evidence>
<dbReference type="InterPro" id="IPR000719">
    <property type="entry name" value="Prot_kinase_dom"/>
</dbReference>
<dbReference type="SUPFAM" id="SSF56112">
    <property type="entry name" value="Protein kinase-like (PK-like)"/>
    <property type="match status" value="1"/>
</dbReference>
<evidence type="ECO:0000256" key="5">
    <source>
        <dbReference type="ARBA" id="ARBA00022840"/>
    </source>
</evidence>
<dbReference type="GO" id="GO:0005829">
    <property type="term" value="C:cytosol"/>
    <property type="evidence" value="ECO:0007669"/>
    <property type="project" value="TreeGrafter"/>
</dbReference>
<dbReference type="AlphaFoldDB" id="A0A9P6QG60"/>
<dbReference type="PROSITE" id="PS50011">
    <property type="entry name" value="PROTEIN_KINASE_DOM"/>
    <property type="match status" value="1"/>
</dbReference>
<keyword evidence="2" id="KW-0808">Transferase</keyword>
<accession>A0A9P6QG60</accession>
<dbReference type="GO" id="GO:0004674">
    <property type="term" value="F:protein serine/threonine kinase activity"/>
    <property type="evidence" value="ECO:0007669"/>
    <property type="project" value="UniProtKB-EC"/>
</dbReference>
<dbReference type="GO" id="GO:0000045">
    <property type="term" value="P:autophagosome assembly"/>
    <property type="evidence" value="ECO:0007669"/>
    <property type="project" value="TreeGrafter"/>
</dbReference>
<protein>
    <recommendedName>
        <fullName evidence="1">non-specific serine/threonine protein kinase</fullName>
        <ecNumber evidence="1">2.7.11.1</ecNumber>
    </recommendedName>
</protein>
<feature type="region of interest" description="Disordered" evidence="7">
    <location>
        <begin position="98"/>
        <end position="145"/>
    </location>
</feature>
<keyword evidence="5 6" id="KW-0067">ATP-binding</keyword>
<dbReference type="GO" id="GO:0005524">
    <property type="term" value="F:ATP binding"/>
    <property type="evidence" value="ECO:0007669"/>
    <property type="project" value="UniProtKB-UniRule"/>
</dbReference>
<feature type="compositionally biased region" description="Acidic residues" evidence="7">
    <location>
        <begin position="273"/>
        <end position="288"/>
    </location>
</feature>
<dbReference type="Gene3D" id="1.10.510.10">
    <property type="entry name" value="Transferase(Phosphotransferase) domain 1"/>
    <property type="match status" value="1"/>
</dbReference>
<sequence length="967" mass="107391">MDNCTSILISRLRNSPGHEAMRWVYQYIHRHVSGGAMIKDETTQEMDIRSRVVKDDKVNRLVKSFSNYSLPTCSGFLSTNCSMFQVSRQGLQRYRSQSAIIDSPSSDSVSFRSPTSTLSADSWEDRKMERGKDTAQESQQSDDYTHEFTSTAIQDEDISVSPTQPLYAQLRIGPIARMNFRKEAGVDGDEDVETMFLQTGQLLAVPAREWVLAKQYGYEQPPSLDLDPFSPYSPGIFKADIATTIVYDSEYRQLQRIDLNEYCSRVNVRPKEDEEDEDSDEEEIREDHVEVEEVAPVEGKKGEAVVVVEEAEKTKMEVVAAVAVVGATEVAEESDEEQVMDVFWECEDNYDDVKLDINVDAAEVQDFEQSDTAETETLESSTNDHSDQSDTLTMKAAAAQDLKAMDPIPDSITECPPTEGHVTESEEIAKQWRQDQSTNLIIHRHDGSTIEHIVHHEALNGSQYLTRRPRTQGSQSRHSSNALIQISAGETDQSSSRSSLASSSSESGHVASSQRGTTVLASPGEQTAMSEDNISIPASGVSTDGDTTLSLATQQQEGPVSPAFSSKSLSSDAIQCKKPTRIDTSLPRRVKAQGISATVLPEKHSSALQRRPSIKFLRRAISTATLGYMGNQEGQQKEQIVSSKVSRSGKLFATKTKTIAGFEYTTSNKLGKGNFGIVYHGKWKNGDDLEVAIKKITRKLPGEIERLGLVQREMKVCRMFKNKTGIVRLMDIITTNKHHYLIFEKAQGDLAEMIRDRLKNATDAKSAKDLHLSPSPSCFVGDIFKIQEIRDMMRPVVLGTQALHHEGYSHKDIKPANILYRHREGMLCDFGLCSQAHELPGTQFFGTQDYAAPEARRAGGPRAIMVDYMQSDIYSLGAVFYELATGVVLSKVISQGLNYAKMAHFGGESFSELLQGMVEFPDRRWSIDQVVNSRFWSESLSSVESRQLNSAEIALPATPVTPLTHSG</sequence>
<evidence type="ECO:0000313" key="10">
    <source>
        <dbReference type="Proteomes" id="UP000726737"/>
    </source>
</evidence>
<evidence type="ECO:0000256" key="4">
    <source>
        <dbReference type="ARBA" id="ARBA00022777"/>
    </source>
</evidence>
<feature type="compositionally biased region" description="Basic and acidic residues" evidence="7">
    <location>
        <begin position="123"/>
        <end position="135"/>
    </location>
</feature>
<feature type="compositionally biased region" description="Polar residues" evidence="7">
    <location>
        <begin position="136"/>
        <end position="145"/>
    </location>
</feature>
<feature type="compositionally biased region" description="Low complexity" evidence="7">
    <location>
        <begin position="494"/>
        <end position="513"/>
    </location>
</feature>
<dbReference type="InterPro" id="IPR011009">
    <property type="entry name" value="Kinase-like_dom_sf"/>
</dbReference>
<dbReference type="CDD" id="cd00180">
    <property type="entry name" value="PKc"/>
    <property type="match status" value="1"/>
</dbReference>
<evidence type="ECO:0000256" key="3">
    <source>
        <dbReference type="ARBA" id="ARBA00022741"/>
    </source>
</evidence>
<dbReference type="EMBL" id="JAAAJA010000007">
    <property type="protein sequence ID" value="KAG0267149.1"/>
    <property type="molecule type" value="Genomic_DNA"/>
</dbReference>
<reference evidence="9" key="1">
    <citation type="journal article" date="2020" name="Fungal Divers.">
        <title>Resolving the Mortierellaceae phylogeny through synthesis of multi-gene phylogenetics and phylogenomics.</title>
        <authorList>
            <person name="Vandepol N."/>
            <person name="Liber J."/>
            <person name="Desiro A."/>
            <person name="Na H."/>
            <person name="Kennedy M."/>
            <person name="Barry K."/>
            <person name="Grigoriev I.V."/>
            <person name="Miller A.N."/>
            <person name="O'Donnell K."/>
            <person name="Stajich J.E."/>
            <person name="Bonito G."/>
        </authorList>
    </citation>
    <scope>NUCLEOTIDE SEQUENCE</scope>
    <source>
        <strain evidence="9">KOD948</strain>
    </source>
</reference>
<feature type="region of interest" description="Disordered" evidence="7">
    <location>
        <begin position="488"/>
        <end position="546"/>
    </location>
</feature>
<dbReference type="OrthoDB" id="2426488at2759"/>
<dbReference type="GO" id="GO:0000407">
    <property type="term" value="C:phagophore assembly site"/>
    <property type="evidence" value="ECO:0007669"/>
    <property type="project" value="TreeGrafter"/>
</dbReference>
<keyword evidence="4" id="KW-0418">Kinase</keyword>
<name>A0A9P6QG60_9FUNG</name>
<keyword evidence="10" id="KW-1185">Reference proteome</keyword>
<dbReference type="EC" id="2.7.11.1" evidence="1"/>
<evidence type="ECO:0000256" key="6">
    <source>
        <dbReference type="PROSITE-ProRule" id="PRU10141"/>
    </source>
</evidence>
<dbReference type="Proteomes" id="UP000726737">
    <property type="component" value="Unassembled WGS sequence"/>
</dbReference>
<evidence type="ECO:0000256" key="7">
    <source>
        <dbReference type="SAM" id="MobiDB-lite"/>
    </source>
</evidence>
<feature type="domain" description="Protein kinase" evidence="8">
    <location>
        <begin position="664"/>
        <end position="936"/>
    </location>
</feature>
<evidence type="ECO:0000313" key="9">
    <source>
        <dbReference type="EMBL" id="KAG0267149.1"/>
    </source>
</evidence>
<feature type="compositionally biased region" description="Acidic residues" evidence="7">
    <location>
        <begin position="368"/>
        <end position="377"/>
    </location>
</feature>
<feature type="region of interest" description="Disordered" evidence="7">
    <location>
        <begin position="268"/>
        <end position="288"/>
    </location>
</feature>
<keyword evidence="3 6" id="KW-0547">Nucleotide-binding</keyword>
<dbReference type="Pfam" id="PF00069">
    <property type="entry name" value="Pkinase"/>
    <property type="match status" value="1"/>
</dbReference>
<feature type="region of interest" description="Disordered" evidence="7">
    <location>
        <begin position="553"/>
        <end position="572"/>
    </location>
</feature>
<gene>
    <name evidence="9" type="ORF">BG011_008440</name>
</gene>
<dbReference type="InterPro" id="IPR045269">
    <property type="entry name" value="Atg1-like"/>
</dbReference>
<dbReference type="InterPro" id="IPR008271">
    <property type="entry name" value="Ser/Thr_kinase_AS"/>
</dbReference>
<comment type="caution">
    <text evidence="9">The sequence shown here is derived from an EMBL/GenBank/DDBJ whole genome shotgun (WGS) entry which is preliminary data.</text>
</comment>
<feature type="compositionally biased region" description="Polar residues" evidence="7">
    <location>
        <begin position="514"/>
        <end position="533"/>
    </location>
</feature>
<dbReference type="InterPro" id="IPR017441">
    <property type="entry name" value="Protein_kinase_ATP_BS"/>
</dbReference>
<dbReference type="GO" id="GO:0010506">
    <property type="term" value="P:regulation of autophagy"/>
    <property type="evidence" value="ECO:0007669"/>
    <property type="project" value="InterPro"/>
</dbReference>